<dbReference type="Proteomes" id="UP001056201">
    <property type="component" value="Chromosome 1"/>
</dbReference>
<dbReference type="InterPro" id="IPR036890">
    <property type="entry name" value="HATPase_C_sf"/>
</dbReference>
<evidence type="ECO:0000256" key="1">
    <source>
        <dbReference type="ARBA" id="ARBA00000085"/>
    </source>
</evidence>
<comment type="catalytic activity">
    <reaction evidence="1">
        <text>ATP + protein L-histidine = ADP + protein N-phospho-L-histidine.</text>
        <dbReference type="EC" id="2.7.13.3"/>
    </reaction>
</comment>
<dbReference type="SMART" id="SM00448">
    <property type="entry name" value="REC"/>
    <property type="match status" value="1"/>
</dbReference>
<feature type="domain" description="PAS" evidence="8">
    <location>
        <begin position="27"/>
        <end position="100"/>
    </location>
</feature>
<gene>
    <name evidence="10" type="ORF">MW290_10895</name>
</gene>
<reference evidence="10" key="1">
    <citation type="submission" date="2022-05" db="EMBL/GenBank/DDBJ databases">
        <title>An RpoN-dependent PEP-CTERM gene is involved in floc formation of an Aquincola tertiaricarbonis strain.</title>
        <authorList>
            <person name="Qiu D."/>
            <person name="Xia M."/>
        </authorList>
    </citation>
    <scope>NUCLEOTIDE SEQUENCE</scope>
    <source>
        <strain evidence="10">RN12</strain>
    </source>
</reference>
<evidence type="ECO:0000259" key="7">
    <source>
        <dbReference type="PROSITE" id="PS50110"/>
    </source>
</evidence>
<dbReference type="InterPro" id="IPR035965">
    <property type="entry name" value="PAS-like_dom_sf"/>
</dbReference>
<evidence type="ECO:0000256" key="5">
    <source>
        <dbReference type="SAM" id="MobiDB-lite"/>
    </source>
</evidence>
<dbReference type="GO" id="GO:0016301">
    <property type="term" value="F:kinase activity"/>
    <property type="evidence" value="ECO:0007669"/>
    <property type="project" value="UniProtKB-KW"/>
</dbReference>
<dbReference type="InterPro" id="IPR036097">
    <property type="entry name" value="HisK_dim/P_sf"/>
</dbReference>
<evidence type="ECO:0000313" key="10">
    <source>
        <dbReference type="EMBL" id="URI06416.1"/>
    </source>
</evidence>
<dbReference type="SMART" id="SM00388">
    <property type="entry name" value="HisKA"/>
    <property type="match status" value="1"/>
</dbReference>
<dbReference type="InterPro" id="IPR011006">
    <property type="entry name" value="CheY-like_superfamily"/>
</dbReference>
<accession>A0ABY4S3P8</accession>
<feature type="domain" description="Histidine kinase" evidence="6">
    <location>
        <begin position="168"/>
        <end position="395"/>
    </location>
</feature>
<dbReference type="Gene3D" id="3.30.565.10">
    <property type="entry name" value="Histidine kinase-like ATPase, C-terminal domain"/>
    <property type="match status" value="1"/>
</dbReference>
<protein>
    <recommendedName>
        <fullName evidence="2">histidine kinase</fullName>
        <ecNumber evidence="2">2.7.13.3</ecNumber>
    </recommendedName>
</protein>
<dbReference type="Gene3D" id="1.10.287.130">
    <property type="match status" value="1"/>
</dbReference>
<dbReference type="InterPro" id="IPR000014">
    <property type="entry name" value="PAS"/>
</dbReference>
<dbReference type="PROSITE" id="PS50109">
    <property type="entry name" value="HIS_KIN"/>
    <property type="match status" value="1"/>
</dbReference>
<dbReference type="InterPro" id="IPR003661">
    <property type="entry name" value="HisK_dim/P_dom"/>
</dbReference>
<dbReference type="PROSITE" id="PS50110">
    <property type="entry name" value="RESPONSE_REGULATORY"/>
    <property type="match status" value="1"/>
</dbReference>
<dbReference type="NCBIfam" id="NF010076">
    <property type="entry name" value="PRK13557.1"/>
    <property type="match status" value="1"/>
</dbReference>
<dbReference type="PANTHER" id="PTHR43065">
    <property type="entry name" value="SENSOR HISTIDINE KINASE"/>
    <property type="match status" value="1"/>
</dbReference>
<evidence type="ECO:0000259" key="9">
    <source>
        <dbReference type="PROSITE" id="PS50113"/>
    </source>
</evidence>
<keyword evidence="11" id="KW-1185">Reference proteome</keyword>
<dbReference type="EMBL" id="CP097635">
    <property type="protein sequence ID" value="URI06416.1"/>
    <property type="molecule type" value="Genomic_DNA"/>
</dbReference>
<dbReference type="SUPFAM" id="SSF55785">
    <property type="entry name" value="PYP-like sensor domain (PAS domain)"/>
    <property type="match status" value="1"/>
</dbReference>
<keyword evidence="3 4" id="KW-0597">Phosphoprotein</keyword>
<feature type="modified residue" description="4-aspartylphosphate" evidence="4">
    <location>
        <position position="465"/>
    </location>
</feature>
<evidence type="ECO:0000259" key="6">
    <source>
        <dbReference type="PROSITE" id="PS50109"/>
    </source>
</evidence>
<dbReference type="CDD" id="cd00130">
    <property type="entry name" value="PAS"/>
    <property type="match status" value="1"/>
</dbReference>
<dbReference type="InterPro" id="IPR004358">
    <property type="entry name" value="Sig_transdc_His_kin-like_C"/>
</dbReference>
<dbReference type="SMART" id="SM00091">
    <property type="entry name" value="PAS"/>
    <property type="match status" value="1"/>
</dbReference>
<feature type="domain" description="PAC" evidence="9">
    <location>
        <begin position="101"/>
        <end position="155"/>
    </location>
</feature>
<evidence type="ECO:0000256" key="3">
    <source>
        <dbReference type="ARBA" id="ARBA00022553"/>
    </source>
</evidence>
<evidence type="ECO:0000313" key="11">
    <source>
        <dbReference type="Proteomes" id="UP001056201"/>
    </source>
</evidence>
<organism evidence="10 11">
    <name type="scientific">Aquincola tertiaricarbonis</name>
    <dbReference type="NCBI Taxonomy" id="391953"/>
    <lineage>
        <taxon>Bacteria</taxon>
        <taxon>Pseudomonadati</taxon>
        <taxon>Pseudomonadota</taxon>
        <taxon>Betaproteobacteria</taxon>
        <taxon>Burkholderiales</taxon>
        <taxon>Sphaerotilaceae</taxon>
        <taxon>Aquincola</taxon>
    </lineage>
</organism>
<evidence type="ECO:0000256" key="4">
    <source>
        <dbReference type="PROSITE-ProRule" id="PRU00169"/>
    </source>
</evidence>
<dbReference type="Gene3D" id="3.30.450.20">
    <property type="entry name" value="PAS domain"/>
    <property type="match status" value="1"/>
</dbReference>
<feature type="region of interest" description="Disordered" evidence="5">
    <location>
        <begin position="1"/>
        <end position="22"/>
    </location>
</feature>
<dbReference type="SMART" id="SM00387">
    <property type="entry name" value="HATPase_c"/>
    <property type="match status" value="1"/>
</dbReference>
<dbReference type="CDD" id="cd00082">
    <property type="entry name" value="HisKA"/>
    <property type="match status" value="1"/>
</dbReference>
<dbReference type="InterPro" id="IPR005467">
    <property type="entry name" value="His_kinase_dom"/>
</dbReference>
<proteinExistence type="predicted"/>
<dbReference type="SUPFAM" id="SSF52172">
    <property type="entry name" value="CheY-like"/>
    <property type="match status" value="1"/>
</dbReference>
<dbReference type="PANTHER" id="PTHR43065:SF42">
    <property type="entry name" value="TWO-COMPONENT SENSOR PPRA"/>
    <property type="match status" value="1"/>
</dbReference>
<dbReference type="Pfam" id="PF00072">
    <property type="entry name" value="Response_reg"/>
    <property type="match status" value="1"/>
</dbReference>
<dbReference type="PROSITE" id="PS50112">
    <property type="entry name" value="PAS"/>
    <property type="match status" value="1"/>
</dbReference>
<dbReference type="InterPro" id="IPR000700">
    <property type="entry name" value="PAS-assoc_C"/>
</dbReference>
<dbReference type="Gene3D" id="3.40.50.2300">
    <property type="match status" value="1"/>
</dbReference>
<feature type="domain" description="Response regulatory" evidence="7">
    <location>
        <begin position="415"/>
        <end position="529"/>
    </location>
</feature>
<dbReference type="Pfam" id="PF13426">
    <property type="entry name" value="PAS_9"/>
    <property type="match status" value="1"/>
</dbReference>
<name>A0ABY4S3P8_AQUTE</name>
<dbReference type="NCBIfam" id="TIGR00229">
    <property type="entry name" value="sensory_box"/>
    <property type="match status" value="1"/>
</dbReference>
<dbReference type="SMART" id="SM00086">
    <property type="entry name" value="PAC"/>
    <property type="match status" value="1"/>
</dbReference>
<dbReference type="SUPFAM" id="SSF47384">
    <property type="entry name" value="Homodimeric domain of signal transducing histidine kinase"/>
    <property type="match status" value="1"/>
</dbReference>
<dbReference type="InterPro" id="IPR001789">
    <property type="entry name" value="Sig_transdc_resp-reg_receiver"/>
</dbReference>
<keyword evidence="10" id="KW-0418">Kinase</keyword>
<sequence length="536" mass="58215">MASTSRPTPKHPPVALDTEGFGSGPAGRDIFFAAVETTRMPMVITDPRLPDNPIVFANNAFLEMTGYSQDEILGHNCRFLQGPDTDPHAVAEVRRHIAAEREYATELLNYRKDGSSFWNALFVTPLRNHAGELIYFFSSQLDVSRRKDAESALGQAQKMEALGQLTGGIAHDFNNLLQLILGNLDVMTRRFKTGGVTDAGLTKALSNAREATRKSAMLTQQLLAFARKQQLRGRVINLNDLTLSTTDLAKRTLGDGITLKTELEPQLWNCRIDPTQAEVALLNLLLNARDAMPGGGLLTIRTENVEVSADDAHAHGVPSLGRFVRIAVTDNGSGIAPELLPRVMDPFFTTKDEGHGTGLGLSMVYGFAKQSGGAANIYSEVGAGTTVRLYFPATSDFVSKPVTTTTGRAAQGDERVLVVDDRREIAEMAAMMLREAGYTAMECGSAREALDLLDTDGPFDLLLTDLIMPGGMNGVMLAREAQARRPDLKVLLMTGFADSTPDRWGGTHYDMIFKPYSQSDLTRKVRTTLDGSGGTS</sequence>
<dbReference type="PRINTS" id="PR00344">
    <property type="entry name" value="BCTRLSENSOR"/>
</dbReference>
<dbReference type="Pfam" id="PF02518">
    <property type="entry name" value="HATPase_c"/>
    <property type="match status" value="1"/>
</dbReference>
<evidence type="ECO:0000256" key="2">
    <source>
        <dbReference type="ARBA" id="ARBA00012438"/>
    </source>
</evidence>
<dbReference type="InterPro" id="IPR003594">
    <property type="entry name" value="HATPase_dom"/>
</dbReference>
<keyword evidence="10" id="KW-0808">Transferase</keyword>
<dbReference type="PROSITE" id="PS50113">
    <property type="entry name" value="PAC"/>
    <property type="match status" value="1"/>
</dbReference>
<evidence type="ECO:0000259" key="8">
    <source>
        <dbReference type="PROSITE" id="PS50112"/>
    </source>
</evidence>
<dbReference type="EC" id="2.7.13.3" evidence="2"/>
<dbReference type="SUPFAM" id="SSF55874">
    <property type="entry name" value="ATPase domain of HSP90 chaperone/DNA topoisomerase II/histidine kinase"/>
    <property type="match status" value="1"/>
</dbReference>
<dbReference type="InterPro" id="IPR001610">
    <property type="entry name" value="PAC"/>
</dbReference>